<feature type="domain" description="G-protein coupled receptors family 1 profile" evidence="10">
    <location>
        <begin position="46"/>
        <end position="288"/>
    </location>
</feature>
<organism evidence="11 12">
    <name type="scientific">Hypsibius exemplaris</name>
    <name type="common">Freshwater tardigrade</name>
    <dbReference type="NCBI Taxonomy" id="2072580"/>
    <lineage>
        <taxon>Eukaryota</taxon>
        <taxon>Metazoa</taxon>
        <taxon>Ecdysozoa</taxon>
        <taxon>Tardigrada</taxon>
        <taxon>Eutardigrada</taxon>
        <taxon>Parachela</taxon>
        <taxon>Hypsibioidea</taxon>
        <taxon>Hypsibiidae</taxon>
        <taxon>Hypsibius</taxon>
    </lineage>
</organism>
<comment type="caution">
    <text evidence="11">The sequence shown here is derived from an EMBL/GenBank/DDBJ whole genome shotgun (WGS) entry which is preliminary data.</text>
</comment>
<keyword evidence="3 9" id="KW-0812">Transmembrane</keyword>
<reference evidence="12" key="1">
    <citation type="submission" date="2017-01" db="EMBL/GenBank/DDBJ databases">
        <title>Comparative genomics of anhydrobiosis in the tardigrade Hypsibius dujardini.</title>
        <authorList>
            <person name="Yoshida Y."/>
            <person name="Koutsovoulos G."/>
            <person name="Laetsch D."/>
            <person name="Stevens L."/>
            <person name="Kumar S."/>
            <person name="Horikawa D."/>
            <person name="Ishino K."/>
            <person name="Komine S."/>
            <person name="Tomita M."/>
            <person name="Blaxter M."/>
            <person name="Arakawa K."/>
        </authorList>
    </citation>
    <scope>NUCLEOTIDE SEQUENCE [LARGE SCALE GENOMIC DNA]</scope>
    <source>
        <strain evidence="12">Z151</strain>
    </source>
</reference>
<evidence type="ECO:0000256" key="9">
    <source>
        <dbReference type="SAM" id="Phobius"/>
    </source>
</evidence>
<feature type="transmembrane region" description="Helical" evidence="9">
    <location>
        <begin position="102"/>
        <end position="125"/>
    </location>
</feature>
<feature type="transmembrane region" description="Helical" evidence="9">
    <location>
        <begin position="189"/>
        <end position="211"/>
    </location>
</feature>
<dbReference type="EMBL" id="MTYJ01000365">
    <property type="protein sequence ID" value="OWA54025.1"/>
    <property type="molecule type" value="Genomic_DNA"/>
</dbReference>
<evidence type="ECO:0000256" key="6">
    <source>
        <dbReference type="ARBA" id="ARBA00023136"/>
    </source>
</evidence>
<dbReference type="InterPro" id="IPR000276">
    <property type="entry name" value="GPCR_Rhodpsn"/>
</dbReference>
<evidence type="ECO:0000256" key="3">
    <source>
        <dbReference type="ARBA" id="ARBA00022692"/>
    </source>
</evidence>
<dbReference type="SUPFAM" id="SSF81321">
    <property type="entry name" value="Family A G protein-coupled receptor-like"/>
    <property type="match status" value="1"/>
</dbReference>
<feature type="transmembrane region" description="Helical" evidence="9">
    <location>
        <begin position="60"/>
        <end position="82"/>
    </location>
</feature>
<proteinExistence type="predicted"/>
<dbReference type="Pfam" id="PF00001">
    <property type="entry name" value="7tm_1"/>
    <property type="match status" value="1"/>
</dbReference>
<dbReference type="PANTHER" id="PTHR24228">
    <property type="entry name" value="B2 BRADYKININ RECEPTOR/ANGIOTENSIN II RECEPTOR"/>
    <property type="match status" value="1"/>
</dbReference>
<feature type="transmembrane region" description="Helical" evidence="9">
    <location>
        <begin position="137"/>
        <end position="160"/>
    </location>
</feature>
<name>A0A9X6NHL6_HYPEX</name>
<accession>A0A9X6NHL6</accession>
<evidence type="ECO:0000313" key="11">
    <source>
        <dbReference type="EMBL" id="OWA54025.1"/>
    </source>
</evidence>
<keyword evidence="7" id="KW-0675">Receptor</keyword>
<evidence type="ECO:0000256" key="2">
    <source>
        <dbReference type="ARBA" id="ARBA00022475"/>
    </source>
</evidence>
<dbReference type="CDD" id="cd00637">
    <property type="entry name" value="7tm_classA_rhodopsin-like"/>
    <property type="match status" value="1"/>
</dbReference>
<gene>
    <name evidence="11" type="ORF">BV898_18448</name>
</gene>
<feature type="transmembrane region" description="Helical" evidence="9">
    <location>
        <begin position="27"/>
        <end position="48"/>
    </location>
</feature>
<evidence type="ECO:0000256" key="4">
    <source>
        <dbReference type="ARBA" id="ARBA00022989"/>
    </source>
</evidence>
<dbReference type="PANTHER" id="PTHR24228:SF59">
    <property type="entry name" value="NEUROPEPTIDE RECEPTOR 15"/>
    <property type="match status" value="1"/>
</dbReference>
<evidence type="ECO:0000259" key="10">
    <source>
        <dbReference type="PROSITE" id="PS50262"/>
    </source>
</evidence>
<sequence>MAANRSNNFSREPVNPFTTIRPWEFPLLIKVTTYGGFILTLIACLIYLEIIIAFVRNPRLITPFSIHIVNMVAINLVAASIYDVMLHVRNFNRVELCGAYIYFQWISLSLPVLQHAIICLDRWLALICPNWYRTKTIRFGMISTVTVVVYQHVLYLPLFLTDVLLLSAGPDFLCDYTRALLNYQQVVRIATSLIPQGFIILSYPLLVYKVLRRRRVTVGAQDRRPGRRSGHGEIRLVMWLVFLEIIFWLPANTLAILGNLRIALPFPDVNAWAFDFSSVLHTVDPIVYLMFLGNLRREIKLHLRGLLGLPVQSRPAGNNAVRPAAAAGQINHPAAAQK</sequence>
<dbReference type="GO" id="GO:0004930">
    <property type="term" value="F:G protein-coupled receptor activity"/>
    <property type="evidence" value="ECO:0007669"/>
    <property type="project" value="UniProtKB-KW"/>
</dbReference>
<dbReference type="PROSITE" id="PS50262">
    <property type="entry name" value="G_PROTEIN_RECEP_F1_2"/>
    <property type="match status" value="1"/>
</dbReference>
<evidence type="ECO:0000256" key="7">
    <source>
        <dbReference type="ARBA" id="ARBA00023170"/>
    </source>
</evidence>
<keyword evidence="8" id="KW-0807">Transducer</keyword>
<keyword evidence="6 9" id="KW-0472">Membrane</keyword>
<dbReference type="InterPro" id="IPR017452">
    <property type="entry name" value="GPCR_Rhodpsn_7TM"/>
</dbReference>
<feature type="transmembrane region" description="Helical" evidence="9">
    <location>
        <begin position="271"/>
        <end position="291"/>
    </location>
</feature>
<dbReference type="Proteomes" id="UP000192578">
    <property type="component" value="Unassembled WGS sequence"/>
</dbReference>
<keyword evidence="5" id="KW-0297">G-protein coupled receptor</keyword>
<keyword evidence="4 9" id="KW-1133">Transmembrane helix</keyword>
<evidence type="ECO:0000256" key="5">
    <source>
        <dbReference type="ARBA" id="ARBA00023040"/>
    </source>
</evidence>
<keyword evidence="2" id="KW-1003">Cell membrane</keyword>
<keyword evidence="12" id="KW-1185">Reference proteome</keyword>
<dbReference type="AlphaFoldDB" id="A0A9X6NHL6"/>
<evidence type="ECO:0000256" key="1">
    <source>
        <dbReference type="ARBA" id="ARBA00004651"/>
    </source>
</evidence>
<evidence type="ECO:0000313" key="12">
    <source>
        <dbReference type="Proteomes" id="UP000192578"/>
    </source>
</evidence>
<evidence type="ECO:0000256" key="8">
    <source>
        <dbReference type="ARBA" id="ARBA00023224"/>
    </source>
</evidence>
<comment type="subcellular location">
    <subcellularLocation>
        <location evidence="1">Cell membrane</location>
        <topology evidence="1">Multi-pass membrane protein</topology>
    </subcellularLocation>
</comment>
<dbReference type="GO" id="GO:0005886">
    <property type="term" value="C:plasma membrane"/>
    <property type="evidence" value="ECO:0007669"/>
    <property type="project" value="UniProtKB-SubCell"/>
</dbReference>
<protein>
    <recommendedName>
        <fullName evidence="10">G-protein coupled receptors family 1 profile domain-containing protein</fullName>
    </recommendedName>
</protein>
<dbReference type="Gene3D" id="1.20.1070.10">
    <property type="entry name" value="Rhodopsin 7-helix transmembrane proteins"/>
    <property type="match status" value="1"/>
</dbReference>
<feature type="transmembrane region" description="Helical" evidence="9">
    <location>
        <begin position="232"/>
        <end position="251"/>
    </location>
</feature>